<dbReference type="Proteomes" id="UP001139054">
    <property type="component" value="Unassembled WGS sequence"/>
</dbReference>
<evidence type="ECO:0000313" key="5">
    <source>
        <dbReference type="EMBL" id="MCG2631800.1"/>
    </source>
</evidence>
<dbReference type="InterPro" id="IPR029787">
    <property type="entry name" value="Nucleotide_cyclase"/>
</dbReference>
<dbReference type="Gene3D" id="3.30.70.1230">
    <property type="entry name" value="Nucleotide cyclase"/>
    <property type="match status" value="1"/>
</dbReference>
<dbReference type="Gene3D" id="1.25.40.10">
    <property type="entry name" value="Tetratricopeptide repeat domain"/>
    <property type="match status" value="1"/>
</dbReference>
<accession>A0A9X1UB22</accession>
<dbReference type="PANTHER" id="PTHR16305">
    <property type="entry name" value="TESTICULAR SOLUBLE ADENYLYL CYCLASE"/>
    <property type="match status" value="1"/>
</dbReference>
<dbReference type="AlphaFoldDB" id="A0A9X1UB22"/>
<dbReference type="InterPro" id="IPR013761">
    <property type="entry name" value="SAM/pointed_sf"/>
</dbReference>
<name>A0A9X1UB22_9BRAD</name>
<dbReference type="InterPro" id="IPR001660">
    <property type="entry name" value="SAM"/>
</dbReference>
<dbReference type="InterPro" id="IPR027417">
    <property type="entry name" value="P-loop_NTPase"/>
</dbReference>
<keyword evidence="2" id="KW-0067">ATP-binding</keyword>
<dbReference type="Pfam" id="PF13191">
    <property type="entry name" value="AAA_16"/>
    <property type="match status" value="1"/>
</dbReference>
<dbReference type="GO" id="GO:0005524">
    <property type="term" value="F:ATP binding"/>
    <property type="evidence" value="ECO:0007669"/>
    <property type="project" value="UniProtKB-KW"/>
</dbReference>
<comment type="caution">
    <text evidence="5">The sequence shown here is derived from an EMBL/GenBank/DDBJ whole genome shotgun (WGS) entry which is preliminary data.</text>
</comment>
<dbReference type="RefSeq" id="WP_237891784.1">
    <property type="nucleotide sequence ID" value="NZ_JAKLTY010000032.1"/>
</dbReference>
<dbReference type="SUPFAM" id="SSF47769">
    <property type="entry name" value="SAM/Pointed domain"/>
    <property type="match status" value="1"/>
</dbReference>
<dbReference type="GO" id="GO:0035556">
    <property type="term" value="P:intracellular signal transduction"/>
    <property type="evidence" value="ECO:0007669"/>
    <property type="project" value="InterPro"/>
</dbReference>
<dbReference type="SUPFAM" id="SSF48452">
    <property type="entry name" value="TPR-like"/>
    <property type="match status" value="1"/>
</dbReference>
<dbReference type="Pfam" id="PF00211">
    <property type="entry name" value="Guanylate_cyc"/>
    <property type="match status" value="1"/>
</dbReference>
<dbReference type="Gene3D" id="1.10.150.50">
    <property type="entry name" value="Transcription Factor, Ets-1"/>
    <property type="match status" value="1"/>
</dbReference>
<gene>
    <name evidence="5" type="ORF">L6654_34745</name>
</gene>
<protein>
    <submittedName>
        <fullName evidence="5">AAA family ATPase</fullName>
    </submittedName>
</protein>
<dbReference type="SUPFAM" id="SSF55073">
    <property type="entry name" value="Nucleotide cyclase"/>
    <property type="match status" value="1"/>
</dbReference>
<evidence type="ECO:0000259" key="4">
    <source>
        <dbReference type="PROSITE" id="PS50125"/>
    </source>
</evidence>
<dbReference type="GO" id="GO:0004016">
    <property type="term" value="F:adenylate cyclase activity"/>
    <property type="evidence" value="ECO:0007669"/>
    <property type="project" value="UniProtKB-ARBA"/>
</dbReference>
<dbReference type="SUPFAM" id="SSF52540">
    <property type="entry name" value="P-loop containing nucleoside triphosphate hydrolases"/>
    <property type="match status" value="1"/>
</dbReference>
<organism evidence="5 6">
    <name type="scientific">Bradyrhizobium zhengyangense</name>
    <dbReference type="NCBI Taxonomy" id="2911009"/>
    <lineage>
        <taxon>Bacteria</taxon>
        <taxon>Pseudomonadati</taxon>
        <taxon>Pseudomonadota</taxon>
        <taxon>Alphaproteobacteria</taxon>
        <taxon>Hyphomicrobiales</taxon>
        <taxon>Nitrobacteraceae</taxon>
        <taxon>Bradyrhizobium</taxon>
    </lineage>
</organism>
<dbReference type="Gene3D" id="3.40.50.300">
    <property type="entry name" value="P-loop containing nucleotide triphosphate hydrolases"/>
    <property type="match status" value="1"/>
</dbReference>
<evidence type="ECO:0000259" key="3">
    <source>
        <dbReference type="PROSITE" id="PS50105"/>
    </source>
</evidence>
<keyword evidence="1" id="KW-0547">Nucleotide-binding</keyword>
<evidence type="ECO:0000256" key="1">
    <source>
        <dbReference type="ARBA" id="ARBA00022741"/>
    </source>
</evidence>
<dbReference type="EMBL" id="JAKLTY010000032">
    <property type="protein sequence ID" value="MCG2631800.1"/>
    <property type="molecule type" value="Genomic_DNA"/>
</dbReference>
<sequence>MVNSYLRTGFDLDVERWLAELDLGQYVAAFKANNIDGALLADVTAEDLESIGVHSVGHRRKLLAAISRLPPVSRPSPQRHLPVAGVERGSQEAERRQLTVMFVDLVGSTALSSQLDPEDMRSVLTAYQNAVAGAVTRFEGNVAKYMGDGVLCYFGYPRAHEDDAERAVRAGSAICQTVKSLLTPSGSKLSARIGIATGLVVVGDLVGAGAAQEEAVVGDTPNFAARLQALATPGQIVVAASTRRLLGDVFSFGDLVAQELKGISGKTPAFAVLGERASESRFEARASGAIFPLVGREHELALMLERWRRTKSAEGQVVVLTGEAGIGKSRLTRAMIDAVSREPHIKLSYQCSPYHTDSPLYPVIQQLAFAAGFAPDDSNEDKLDRLDRIVVGAESDRLLLAALMGLDYAARYGNLNITAQQQRTRTLDALAGQLAALASQKPVFFIMEDVHWIDPTTLELIDLCLERVARSRVHMLITARPTFQHGFGGHPIVTKLALNKLGRDQVAGIVERLTGGKSFPAEVLDVIAEKTDGVPLFVEEMTKTVLESGELNETETAFQLTGPLSRLTIPATLYDSLMARLDRLQPVKQVAQAAACIGRDFDYRLLKSIVALDDASLQDALERLASAELIFRRGTPPDAKYIFKHALVRDAAYENLLKTRRQALHARLVEVLESECAAPEILAQHAAAAGNSGLAVRSWLAAGESAAARSANKEAASHFNAAIRLLEETQALTDRDTLRLQLYSALTSVLMVSQGYGSDDVGRVAAKTVDLCRTVGDEKTFAPVLWQVWLFNYTRSNLDEALTIAHELHDRMREAEDRTARIVSHTALGLTLFARGEMEAALKELDVAVQTDQAAESITVAYRYGMDVGAAALAYRAWCHAALSRERDARNGRAALLSRLDRTEHVFTQARGLNWSANISAALKDWDEATNYAARGATLAHEFDLRLVESIGRAVQNVAIAATNKDSASLVAAVAGISAYRQTGARIQVPFLLGLVAEVAIELQIKTIADQALAEAWSLIEETGERQVALRLAGLRDRQKGGKSPD</sequence>
<feature type="domain" description="SAM" evidence="3">
    <location>
        <begin position="13"/>
        <end position="72"/>
    </location>
</feature>
<dbReference type="InterPro" id="IPR041664">
    <property type="entry name" value="AAA_16"/>
</dbReference>
<dbReference type="InterPro" id="IPR001054">
    <property type="entry name" value="A/G_cyclase"/>
</dbReference>
<dbReference type="SMART" id="SM00044">
    <property type="entry name" value="CYCc"/>
    <property type="match status" value="1"/>
</dbReference>
<feature type="domain" description="Guanylate cyclase" evidence="4">
    <location>
        <begin position="99"/>
        <end position="228"/>
    </location>
</feature>
<dbReference type="GO" id="GO:0005737">
    <property type="term" value="C:cytoplasm"/>
    <property type="evidence" value="ECO:0007669"/>
    <property type="project" value="TreeGrafter"/>
</dbReference>
<dbReference type="PROSITE" id="PS50105">
    <property type="entry name" value="SAM_DOMAIN"/>
    <property type="match status" value="1"/>
</dbReference>
<dbReference type="PROSITE" id="PS50125">
    <property type="entry name" value="GUANYLATE_CYCLASE_2"/>
    <property type="match status" value="1"/>
</dbReference>
<evidence type="ECO:0000256" key="2">
    <source>
        <dbReference type="ARBA" id="ARBA00022840"/>
    </source>
</evidence>
<reference evidence="5" key="1">
    <citation type="submission" date="2022-01" db="EMBL/GenBank/DDBJ databases">
        <title>Genome sequnece data of strain Bradyrhizobium sp. nov.</title>
        <authorList>
            <person name="Zhang J."/>
        </authorList>
    </citation>
    <scope>NUCLEOTIDE SEQUENCE</scope>
    <source>
        <strain evidence="5">WYCCWR 13023</strain>
    </source>
</reference>
<proteinExistence type="predicted"/>
<dbReference type="CDD" id="cd09487">
    <property type="entry name" value="SAM_superfamily"/>
    <property type="match status" value="1"/>
</dbReference>
<dbReference type="GO" id="GO:0009190">
    <property type="term" value="P:cyclic nucleotide biosynthetic process"/>
    <property type="evidence" value="ECO:0007669"/>
    <property type="project" value="InterPro"/>
</dbReference>
<dbReference type="InterPro" id="IPR011990">
    <property type="entry name" value="TPR-like_helical_dom_sf"/>
</dbReference>
<dbReference type="SMART" id="SM00454">
    <property type="entry name" value="SAM"/>
    <property type="match status" value="1"/>
</dbReference>
<evidence type="ECO:0000313" key="6">
    <source>
        <dbReference type="Proteomes" id="UP001139054"/>
    </source>
</evidence>
<dbReference type="PANTHER" id="PTHR16305:SF28">
    <property type="entry name" value="GUANYLATE CYCLASE DOMAIN-CONTAINING PROTEIN"/>
    <property type="match status" value="1"/>
</dbReference>
<dbReference type="CDD" id="cd07302">
    <property type="entry name" value="CHD"/>
    <property type="match status" value="1"/>
</dbReference>
<dbReference type="Pfam" id="PF00536">
    <property type="entry name" value="SAM_1"/>
    <property type="match status" value="1"/>
</dbReference>